<dbReference type="CDD" id="cd04301">
    <property type="entry name" value="NAT_SF"/>
    <property type="match status" value="1"/>
</dbReference>
<keyword evidence="4" id="KW-1185">Reference proteome</keyword>
<reference evidence="3 4" key="1">
    <citation type="submission" date="2017-05" db="EMBL/GenBank/DDBJ databases">
        <title>Vagococcus spp. assemblies.</title>
        <authorList>
            <person name="Gulvik C.A."/>
        </authorList>
    </citation>
    <scope>NUCLEOTIDE SEQUENCE [LARGE SCALE GENOMIC DNA]</scope>
    <source>
        <strain evidence="3 4">NCFB 2497</strain>
    </source>
</reference>
<dbReference type="EMBL" id="NGJX01000002">
    <property type="protein sequence ID" value="RSU04312.1"/>
    <property type="molecule type" value="Genomic_DNA"/>
</dbReference>
<organism evidence="3 4">
    <name type="scientific">Vagococcus fluvialis</name>
    <dbReference type="NCBI Taxonomy" id="2738"/>
    <lineage>
        <taxon>Bacteria</taxon>
        <taxon>Bacillati</taxon>
        <taxon>Bacillota</taxon>
        <taxon>Bacilli</taxon>
        <taxon>Lactobacillales</taxon>
        <taxon>Enterococcaceae</taxon>
        <taxon>Vagococcus</taxon>
    </lineage>
</organism>
<dbReference type="OrthoDB" id="9789605at2"/>
<dbReference type="Proteomes" id="UP000288197">
    <property type="component" value="Unassembled WGS sequence"/>
</dbReference>
<evidence type="ECO:0000256" key="1">
    <source>
        <dbReference type="ARBA" id="ARBA00022679"/>
    </source>
</evidence>
<dbReference type="InterPro" id="IPR000182">
    <property type="entry name" value="GNAT_dom"/>
</dbReference>
<dbReference type="GO" id="GO:0016747">
    <property type="term" value="F:acyltransferase activity, transferring groups other than amino-acyl groups"/>
    <property type="evidence" value="ECO:0007669"/>
    <property type="project" value="InterPro"/>
</dbReference>
<dbReference type="RefSeq" id="WP_114288474.1">
    <property type="nucleotide sequence ID" value="NZ_CP081459.1"/>
</dbReference>
<dbReference type="PANTHER" id="PTHR43800">
    <property type="entry name" value="PEPTIDYL-LYSINE N-ACETYLTRANSFERASE YJAB"/>
    <property type="match status" value="1"/>
</dbReference>
<keyword evidence="1" id="KW-0808">Transferase</keyword>
<dbReference type="Gene3D" id="3.40.630.30">
    <property type="match status" value="1"/>
</dbReference>
<protein>
    <submittedName>
        <fullName evidence="3">Uncharacterized protein</fullName>
    </submittedName>
</protein>
<gene>
    <name evidence="3" type="ORF">CBF32_02750</name>
</gene>
<dbReference type="PROSITE" id="PS51186">
    <property type="entry name" value="GNAT"/>
    <property type="match status" value="1"/>
</dbReference>
<keyword evidence="2" id="KW-0012">Acyltransferase</keyword>
<sequence length="143" mass="16869">MIKNTDKITEKELGRIIDIWLASNIEAHPFVDQAYWKSHQEEVREALPHSDLSYYEIDGEIVGFIGIVDGYIAGIFVDSQYRGKRIGKQLLDDAKAKNKHLELSVYKENKAAIHFYLREEFKIIKEEFDEETNQWDCLMEWEK</sequence>
<dbReference type="Pfam" id="PF00583">
    <property type="entry name" value="Acetyltransf_1"/>
    <property type="match status" value="1"/>
</dbReference>
<dbReference type="PANTHER" id="PTHR43800:SF1">
    <property type="entry name" value="PEPTIDYL-LYSINE N-ACETYLTRANSFERASE YJAB"/>
    <property type="match status" value="1"/>
</dbReference>
<comment type="caution">
    <text evidence="3">The sequence shown here is derived from an EMBL/GenBank/DDBJ whole genome shotgun (WGS) entry which is preliminary data.</text>
</comment>
<evidence type="ECO:0000256" key="2">
    <source>
        <dbReference type="ARBA" id="ARBA00023315"/>
    </source>
</evidence>
<dbReference type="SUPFAM" id="SSF55729">
    <property type="entry name" value="Acyl-CoA N-acyltransferases (Nat)"/>
    <property type="match status" value="1"/>
</dbReference>
<dbReference type="AlphaFoldDB" id="A0A369B381"/>
<accession>A0A369B381</accession>
<name>A0A369B381_9ENTE</name>
<evidence type="ECO:0000313" key="4">
    <source>
        <dbReference type="Proteomes" id="UP000288197"/>
    </source>
</evidence>
<proteinExistence type="predicted"/>
<evidence type="ECO:0000313" key="3">
    <source>
        <dbReference type="EMBL" id="RSU04312.1"/>
    </source>
</evidence>
<dbReference type="InterPro" id="IPR016181">
    <property type="entry name" value="Acyl_CoA_acyltransferase"/>
</dbReference>
<dbReference type="GeneID" id="63145131"/>